<protein>
    <submittedName>
        <fullName evidence="2">Uncharacterized protein</fullName>
    </submittedName>
</protein>
<reference evidence="2 3" key="1">
    <citation type="submission" date="2019-12" db="EMBL/GenBank/DDBJ databases">
        <title>Genomic-based taxomic classification of the family Erythrobacteraceae.</title>
        <authorList>
            <person name="Xu L."/>
        </authorList>
    </citation>
    <scope>NUCLEOTIDE SEQUENCE [LARGE SCALE GENOMIC DNA]</scope>
    <source>
        <strain evidence="2 3">MCCC 1K01500</strain>
    </source>
</reference>
<dbReference type="AlphaFoldDB" id="A0A6I4SVI0"/>
<proteinExistence type="predicted"/>
<keyword evidence="1" id="KW-1133">Transmembrane helix</keyword>
<keyword evidence="1" id="KW-0812">Transmembrane</keyword>
<feature type="transmembrane region" description="Helical" evidence="1">
    <location>
        <begin position="236"/>
        <end position="259"/>
    </location>
</feature>
<feature type="transmembrane region" description="Helical" evidence="1">
    <location>
        <begin position="341"/>
        <end position="362"/>
    </location>
</feature>
<evidence type="ECO:0000313" key="2">
    <source>
        <dbReference type="EMBL" id="MXO59070.1"/>
    </source>
</evidence>
<feature type="transmembrane region" description="Helical" evidence="1">
    <location>
        <begin position="316"/>
        <end position="335"/>
    </location>
</feature>
<gene>
    <name evidence="2" type="ORF">GRI89_05895</name>
</gene>
<feature type="transmembrane region" description="Helical" evidence="1">
    <location>
        <begin position="279"/>
        <end position="304"/>
    </location>
</feature>
<evidence type="ECO:0000313" key="3">
    <source>
        <dbReference type="Proteomes" id="UP000433652"/>
    </source>
</evidence>
<keyword evidence="1" id="KW-0472">Membrane</keyword>
<keyword evidence="3" id="KW-1185">Reference proteome</keyword>
<sequence>MAARLRQMIRLPDIVGWWEGLDRPLRRLPAIAAAALLALTVVACVWSVSAEETYGKQAQASNKKKLKSGARRDFDLYETIYRRVGNGESYYVVALDEQRHSRYPTKPFVTVRPPTLAWSSTILGLAGLRVIAALLWATTAMGLYFGLRGKVRSAEQIGIGLFSLAMGAVALIPKVGLSPEIMAGLFVSAALATYRRERWWPSLLLACCGLAIRELALAYFLLWGALAVSQARWREAAAVGAAVAVFAIGMYFHAQAVIAHQLPTDIVSDGWTAHQGLNLALHGIVLVSLLSALPGWLGPPLAVLPLLGWAALGGRLGLVATCWFAGILTAVALFARIDNFYWVALIFPIYGAGLALVPRALGDLVAALRSFRGRRPDAAASGSTGH</sequence>
<feature type="transmembrane region" description="Helical" evidence="1">
    <location>
        <begin position="28"/>
        <end position="48"/>
    </location>
</feature>
<feature type="transmembrane region" description="Helical" evidence="1">
    <location>
        <begin position="199"/>
        <end position="224"/>
    </location>
</feature>
<organism evidence="2 3">
    <name type="scientific">Croceibacterium salegens</name>
    <dbReference type="NCBI Taxonomy" id="1737568"/>
    <lineage>
        <taxon>Bacteria</taxon>
        <taxon>Pseudomonadati</taxon>
        <taxon>Pseudomonadota</taxon>
        <taxon>Alphaproteobacteria</taxon>
        <taxon>Sphingomonadales</taxon>
        <taxon>Erythrobacteraceae</taxon>
        <taxon>Croceibacterium</taxon>
    </lineage>
</organism>
<comment type="caution">
    <text evidence="2">The sequence shown here is derived from an EMBL/GenBank/DDBJ whole genome shotgun (WGS) entry which is preliminary data.</text>
</comment>
<evidence type="ECO:0000256" key="1">
    <source>
        <dbReference type="SAM" id="Phobius"/>
    </source>
</evidence>
<name>A0A6I4SVI0_9SPHN</name>
<dbReference type="RefSeq" id="WP_235912822.1">
    <property type="nucleotide sequence ID" value="NZ_WTYM01000032.1"/>
</dbReference>
<dbReference type="Proteomes" id="UP000433652">
    <property type="component" value="Unassembled WGS sequence"/>
</dbReference>
<dbReference type="EMBL" id="WTYM01000032">
    <property type="protein sequence ID" value="MXO59070.1"/>
    <property type="molecule type" value="Genomic_DNA"/>
</dbReference>
<feature type="transmembrane region" description="Helical" evidence="1">
    <location>
        <begin position="122"/>
        <end position="147"/>
    </location>
</feature>
<feature type="transmembrane region" description="Helical" evidence="1">
    <location>
        <begin position="159"/>
        <end position="179"/>
    </location>
</feature>
<accession>A0A6I4SVI0</accession>